<comment type="caution">
    <text evidence="1">The sequence shown here is derived from an EMBL/GenBank/DDBJ whole genome shotgun (WGS) entry which is preliminary data.</text>
</comment>
<name>A0A812Q1Q2_SYMPI</name>
<evidence type="ECO:0000313" key="2">
    <source>
        <dbReference type="Proteomes" id="UP000649617"/>
    </source>
</evidence>
<keyword evidence="2" id="KW-1185">Reference proteome</keyword>
<gene>
    <name evidence="1" type="ORF">SPIL2461_LOCUS9013</name>
</gene>
<accession>A0A812Q1Q2</accession>
<dbReference type="EMBL" id="CAJNIZ010015245">
    <property type="protein sequence ID" value="CAE7371159.1"/>
    <property type="molecule type" value="Genomic_DNA"/>
</dbReference>
<feature type="non-terminal residue" evidence="1">
    <location>
        <position position="1"/>
    </location>
</feature>
<dbReference type="Proteomes" id="UP000649617">
    <property type="component" value="Unassembled WGS sequence"/>
</dbReference>
<protein>
    <submittedName>
        <fullName evidence="1">Uncharacterized protein</fullName>
    </submittedName>
</protein>
<organism evidence="1 2">
    <name type="scientific">Symbiodinium pilosum</name>
    <name type="common">Dinoflagellate</name>
    <dbReference type="NCBI Taxonomy" id="2952"/>
    <lineage>
        <taxon>Eukaryota</taxon>
        <taxon>Sar</taxon>
        <taxon>Alveolata</taxon>
        <taxon>Dinophyceae</taxon>
        <taxon>Suessiales</taxon>
        <taxon>Symbiodiniaceae</taxon>
        <taxon>Symbiodinium</taxon>
    </lineage>
</organism>
<dbReference type="AlphaFoldDB" id="A0A812Q1Q2"/>
<sequence>MRHATISLNRKGVSKVEDAVAFLRRHDIQVAALPEVHVNQSSAPGYVRQWRYHGFHAALAECGPDGRSCVGLVSSEPFKQVLLCTGPGKIRHAAGLFTACVSSAVPADSGQCSEGLLIIAFYGQSGNRIAAEAQIEDVISAAEGPLSELRRLLHRLEELQANTFGSTHPAIAVEEHAAKWMAKWSKEAVDRGCPSVGITAFMDDRTCWLEPNASVAELHTAVARSNAVDRAFGFELSPDKCVVASFADDKEALAFAHCIAVPDDQEISLVPNEVIYAFHDKLGGIRRIHVGYESFNALREWLQAHYRQKYVRRCARIRQSFHRGEVANDLAVGLALPSPMPNYRPALIGHRMAWQDAHDEYTRKAALVSGGHAWHFTEVNSAPRAQGGSAINVVDGGINAPAHRGEERLLAMHLPEQPPPPPGVDLEGLRVDIAEAIHDALKGHSRIALACDGSSKQDVAAFAVVVHEVQFAFAGGGGEREEKSLLFVIAFRPSEPCQANVAMYRFWFASFIQEAESLGVKVPFGPDGPSFKPDVPNGNIKLFNLRPELRLCPTAQVGSLFIALLVTLLRRWLYAAAPRAAVAMMGRRLLLLVIVEHWGTTAKSGDLALGPMRGFWSEAVSVDLNIAVQSAERGPGLLGHVLLHYYNRAALLHG</sequence>
<proteinExistence type="predicted"/>
<reference evidence="1" key="1">
    <citation type="submission" date="2021-02" db="EMBL/GenBank/DDBJ databases">
        <authorList>
            <person name="Dougan E. K."/>
            <person name="Rhodes N."/>
            <person name="Thang M."/>
            <person name="Chan C."/>
        </authorList>
    </citation>
    <scope>NUCLEOTIDE SEQUENCE</scope>
</reference>
<evidence type="ECO:0000313" key="1">
    <source>
        <dbReference type="EMBL" id="CAE7371159.1"/>
    </source>
</evidence>